<dbReference type="PIRSF" id="PIRSF028744">
    <property type="entry name" value="Addict_mod_HI1419"/>
    <property type="match status" value="1"/>
</dbReference>
<dbReference type="InterPro" id="IPR014056">
    <property type="entry name" value="TypeIITA-like_toxin_pred"/>
</dbReference>
<evidence type="ECO:0000313" key="2">
    <source>
        <dbReference type="Proteomes" id="UP001404845"/>
    </source>
</evidence>
<dbReference type="RefSeq" id="WP_200671732.1">
    <property type="nucleotide sequence ID" value="NZ_JACWCW010000091.1"/>
</dbReference>
<comment type="caution">
    <text evidence="1">The sequence shown here is derived from an EMBL/GenBank/DDBJ whole genome shotgun (WGS) entry which is preliminary data.</text>
</comment>
<dbReference type="PANTHER" id="PTHR41791:SF1">
    <property type="entry name" value="SSL7039 PROTEIN"/>
    <property type="match status" value="1"/>
</dbReference>
<sequence>MRQILTTDDFDDWLLRLRDRVGRAKILTRIGRLGHGNPGVVKSVGEGVREMKIDFGPGYRIYFVERADGSIVVLLCGGDKDTQSRDIARAKALAQTV</sequence>
<accession>A0ABU9ZG47</accession>
<keyword evidence="2" id="KW-1185">Reference proteome</keyword>
<dbReference type="InterPro" id="IPR009241">
    <property type="entry name" value="HigB-like"/>
</dbReference>
<dbReference type="Pfam" id="PF05973">
    <property type="entry name" value="Gp49"/>
    <property type="match status" value="1"/>
</dbReference>
<dbReference type="PANTHER" id="PTHR41791">
    <property type="entry name" value="SSL7039 PROTEIN"/>
    <property type="match status" value="1"/>
</dbReference>
<gene>
    <name evidence="1" type="ORF">PUR21_22305</name>
</gene>
<dbReference type="Proteomes" id="UP001404845">
    <property type="component" value="Unassembled WGS sequence"/>
</dbReference>
<evidence type="ECO:0000313" key="1">
    <source>
        <dbReference type="EMBL" id="MEN3230339.1"/>
    </source>
</evidence>
<dbReference type="EMBL" id="JAQYXL010000001">
    <property type="protein sequence ID" value="MEN3230339.1"/>
    <property type="molecule type" value="Genomic_DNA"/>
</dbReference>
<dbReference type="NCBIfam" id="TIGR02683">
    <property type="entry name" value="upstrm_HI1419"/>
    <property type="match status" value="1"/>
</dbReference>
<organism evidence="1 2">
    <name type="scientific">Methylorubrum rhodesianum</name>
    <dbReference type="NCBI Taxonomy" id="29427"/>
    <lineage>
        <taxon>Bacteria</taxon>
        <taxon>Pseudomonadati</taxon>
        <taxon>Pseudomonadota</taxon>
        <taxon>Alphaproteobacteria</taxon>
        <taxon>Hyphomicrobiales</taxon>
        <taxon>Methylobacteriaceae</taxon>
        <taxon>Methylorubrum</taxon>
    </lineage>
</organism>
<reference evidence="1 2" key="1">
    <citation type="journal article" date="2023" name="PLoS ONE">
        <title>Complete genome assembly of Hawai'i environmental nontuberculous mycobacteria reveals unexpected co-isolation with methylobacteria.</title>
        <authorList>
            <person name="Hendrix J."/>
            <person name="Epperson L.E."/>
            <person name="Tong E.I."/>
            <person name="Chan Y.L."/>
            <person name="Hasan N.A."/>
            <person name="Dawrs S.N."/>
            <person name="Norton G.J."/>
            <person name="Virdi R."/>
            <person name="Crooks J.L."/>
            <person name="Chan E.D."/>
            <person name="Honda J.R."/>
            <person name="Strong M."/>
        </authorList>
    </citation>
    <scope>NUCLEOTIDE SEQUENCE [LARGE SCALE GENOMIC DNA]</scope>
    <source>
        <strain evidence="1 2">NJH_HI01</strain>
    </source>
</reference>
<proteinExistence type="predicted"/>
<protein>
    <submittedName>
        <fullName evidence="1">Type II toxin-antitoxin system RelE/ParE family toxin</fullName>
    </submittedName>
</protein>
<name>A0ABU9ZG47_9HYPH</name>